<reference evidence="2 3" key="1">
    <citation type="submission" date="2017-06" db="EMBL/GenBank/DDBJ databases">
        <title>A platform for efficient transgenesis in Macrostomum lignano, a flatworm model organism for stem cell research.</title>
        <authorList>
            <person name="Berezikov E."/>
        </authorList>
    </citation>
    <scope>NUCLEOTIDE SEQUENCE [LARGE SCALE GENOMIC DNA]</scope>
    <source>
        <strain evidence="2">DV1</strain>
        <tissue evidence="2">Whole organism</tissue>
    </source>
</reference>
<keyword evidence="1" id="KW-0732">Signal</keyword>
<feature type="non-terminal residue" evidence="2">
    <location>
        <position position="1"/>
    </location>
</feature>
<evidence type="ECO:0000313" key="2">
    <source>
        <dbReference type="EMBL" id="PAA81633.1"/>
    </source>
</evidence>
<dbReference type="EMBL" id="NIVC01000521">
    <property type="protein sequence ID" value="PAA81633.1"/>
    <property type="molecule type" value="Genomic_DNA"/>
</dbReference>
<gene>
    <name evidence="2" type="ORF">BOX15_Mlig013815g4</name>
</gene>
<name>A0A267G6F7_9PLAT</name>
<organism evidence="2 3">
    <name type="scientific">Macrostomum lignano</name>
    <dbReference type="NCBI Taxonomy" id="282301"/>
    <lineage>
        <taxon>Eukaryota</taxon>
        <taxon>Metazoa</taxon>
        <taxon>Spiralia</taxon>
        <taxon>Lophotrochozoa</taxon>
        <taxon>Platyhelminthes</taxon>
        <taxon>Rhabditophora</taxon>
        <taxon>Macrostomorpha</taxon>
        <taxon>Macrostomida</taxon>
        <taxon>Macrostomidae</taxon>
        <taxon>Macrostomum</taxon>
    </lineage>
</organism>
<feature type="signal peptide" evidence="1">
    <location>
        <begin position="1"/>
        <end position="29"/>
    </location>
</feature>
<evidence type="ECO:0000256" key="1">
    <source>
        <dbReference type="SAM" id="SignalP"/>
    </source>
</evidence>
<evidence type="ECO:0000313" key="3">
    <source>
        <dbReference type="Proteomes" id="UP000215902"/>
    </source>
</evidence>
<accession>A0A267G6F7</accession>
<dbReference type="SUPFAM" id="SSF49899">
    <property type="entry name" value="Concanavalin A-like lectins/glucanases"/>
    <property type="match status" value="1"/>
</dbReference>
<protein>
    <submittedName>
        <fullName evidence="2">Uncharacterized protein</fullName>
    </submittedName>
</protein>
<dbReference type="OrthoDB" id="10211161at2759"/>
<comment type="caution">
    <text evidence="2">The sequence shown here is derived from an EMBL/GenBank/DDBJ whole genome shotgun (WGS) entry which is preliminary data.</text>
</comment>
<dbReference type="AlphaFoldDB" id="A0A267G6F7"/>
<proteinExistence type="predicted"/>
<dbReference type="InterPro" id="IPR013320">
    <property type="entry name" value="ConA-like_dom_sf"/>
</dbReference>
<feature type="chain" id="PRO_5012515170" evidence="1">
    <location>
        <begin position="30"/>
        <end position="580"/>
    </location>
</feature>
<sequence>ENGRCAMAIETTAVLPLLLLLSDPLASLAVHFELGLPDLIATKRTKDGEVTIKGYRATTNEALLATNRSDIAPQLLWATVGDPRIIKSEALSATGFNTSKKVFHFTDTGFYMMMQLKTKEDSELLAKRAVLKYGLPIAPSQVRHLLLSKLTCVMDLRDTDRRSVKITGAPSTLDRFPLKVEFKSPPGSESRSLFEKRLIDDPDMSVPCSICLSSLSIDAGPDEIAGDANATNITESSVLPVPPDNGINIGGGVTGSDCRRWQPPTQGTLSRELNSVASNLSGLACDVSRLEKGRYSPALIAALRRARAACDRLPISASTTSALLANLTKLLEQLRGLSATEPLRHRLALRAVYSLAGGRTHSLLDSRRLRARPEPKSAAVGLLGSDGARFSELVNAGLVVTDETGGEMSDLMDEEDTDWTFFAKFKLTETASPLPRPLMTFWNSGSRRLVQLSVGAGRLASVLASERSSAAPKFGDLKSVASYTALTSAILPGAWHSVAVISPIGALVLDGRPLTAGFDADATVASASPAAALPTDRPRLWLGAAPPNGGGFGGVIGCFGAAAAALSPAEIEAAMAAYCG</sequence>
<dbReference type="Proteomes" id="UP000215902">
    <property type="component" value="Unassembled WGS sequence"/>
</dbReference>
<keyword evidence="3" id="KW-1185">Reference proteome</keyword>